<dbReference type="SUPFAM" id="SSF50156">
    <property type="entry name" value="PDZ domain-like"/>
    <property type="match status" value="4"/>
</dbReference>
<dbReference type="InterPro" id="IPR001478">
    <property type="entry name" value="PDZ"/>
</dbReference>
<feature type="compositionally biased region" description="Polar residues" evidence="2">
    <location>
        <begin position="960"/>
        <end position="970"/>
    </location>
</feature>
<feature type="domain" description="PDZ" evidence="4">
    <location>
        <begin position="534"/>
        <end position="599"/>
    </location>
</feature>
<dbReference type="InterPro" id="IPR008145">
    <property type="entry name" value="GK/Ca_channel_bsu"/>
</dbReference>
<feature type="domain" description="PDZ" evidence="4">
    <location>
        <begin position="1026"/>
        <end position="1105"/>
    </location>
</feature>
<dbReference type="Proteomes" id="UP001154078">
    <property type="component" value="Chromosome 9"/>
</dbReference>
<dbReference type="CDD" id="cd11860">
    <property type="entry name" value="SH3_DLG5"/>
    <property type="match status" value="1"/>
</dbReference>
<feature type="compositionally biased region" description="Polar residues" evidence="2">
    <location>
        <begin position="1114"/>
        <end position="1123"/>
    </location>
</feature>
<feature type="domain" description="PDZ" evidence="4">
    <location>
        <begin position="431"/>
        <end position="506"/>
    </location>
</feature>
<gene>
    <name evidence="5" type="ORF">MELIAE_LOCUS12916</name>
</gene>
<sequence>MASNSDGSASSNGTYNKQQYENTAKDLVNSRRKCDHPQPLFSDLEYYREQHRAAMNQLEVSSQDSAALRNKFTELLAENKRLDQENQCLRKDLQEHNNENARLSKQCEKLGQDKGDAMREVAGLKQQLVKFYNSLLHSRETCQKVQAQCDNVTARLNKDISRLTEERNAAMTEYALTMSERDTVHKEMEKLSDDLAQAVKKIKMLDADNKELQDEKRGLNFQLESLRREISSALQERDKAIKECNDLRQKFGELGASSEGHLLTGDLSKKSRGRLIDSLGHITENGMRKEHLREDARSIGQRQRLDNLDKANEELETLRKSLDKAQTELAEAVQEAEVSKGRRDWAFSERDKIVLERESIRTLCDNMRKERDRTVSELAESLRESDNLKVQRNELAKQAKALQLALDTQLEREQNRIQDHDLDHQCGHTEVVELELTPADEEGLELAGSVYVASVAPSSPASGKLFPHDRILRVNDVDCSQVSQRMVTEAIKSSMPVARVLVKRTRCARNEVRASSEQVTKWIHTARLAPACHGLSLKTGYYISRISEGSLAARDKSLTVGDRVLRINDRSLEEVKSAHEAMLILNDGSSDIINLTTLKMSYPECPNVFQPAARRVKRAQNSSQTEDWIQNSSAASSDYGGGGGGSKYGSQTPEKNNGSAWLKEKFDIMRGRRPDKKNKYRNSSPNPLEFEREHEQVLADFDSVLETYGGTVKRQPNKRHSAQYVKEEKNNGGTWPKARAMQNLEGNVSTVVKRTKERPALSILHTSIDTDYTYNRNPAPLSSLQPSSVDRHSVFKSVDASHQFGVADSFEKLRNAVSNGSTNNNRFSVNNSDNSLDYQVQHRCIDIVNCNKKHHRSPKYSSDSERDSIIGGPLPDSVSAHSRLPSAQMFAHPRLLHPFHPHHPNLLNHSSRESFSFEPHPFGHGHSPSVDIGGFARRPEPLGGGTFPRKRGDERFRVPSNPSVTRTESGSLERGSSDRGSPMPIFQVEVLSSPGDHHAGCGGAPTSGSKDCCSWGYKPVPGELRRVHIDKSNEPLGIQINCPDAGGIFVSTVNENSLASRVGLQIGDQLLEVCGINMRKATYNVAANVLRQCGNSITMLVQYSPDKYHELDGVSNSCSGSISNEEDVDEDEGEGEATPCNSPKEVRKSSSLQMKPGLLSGMQRQIGSPIPPTKSSRSASEEPRYLCIETLKTSNLGISLVGGNAAGIFIHSVQPDSLAYLAGLRTGDQIMEYNNSDLRSATAEEAAYELAKPADKVTVLAHYRVDKYNEIKDKPGDSLYVRCGFDRTGNEMTEPPELSFAKDDVLYVDNTMFNGVPGQWRAWRLDGDGHRQQCGVIPSKYKVEEELLVRRGADVDGGSGSRGSTTARRSFFRRKKHRGGSGLSSNRDSKELASFCNLSPGWYSDSGSLHEDLSQVSYQRVERLQYPEYRPVLVLGPLSECVADKLVTDFPDKFQRAATDSRRCTQAQLDRDLADGHIVEYRKRGSYYECLTVSAIRTVAQARLHCMLDASATQTPCIERLHRHHIYPVVLLIKFKSTKQIREVKDTRYSPDKLSGKAAKEMYEHGHKLEAEYRHLVTAVVSAGANVAHVCAQVKAAVDLEHRKSQWVPVKMMH</sequence>
<organism evidence="5 6">
    <name type="scientific">Brassicogethes aeneus</name>
    <name type="common">Rape pollen beetle</name>
    <name type="synonym">Meligethes aeneus</name>
    <dbReference type="NCBI Taxonomy" id="1431903"/>
    <lineage>
        <taxon>Eukaryota</taxon>
        <taxon>Metazoa</taxon>
        <taxon>Ecdysozoa</taxon>
        <taxon>Arthropoda</taxon>
        <taxon>Hexapoda</taxon>
        <taxon>Insecta</taxon>
        <taxon>Pterygota</taxon>
        <taxon>Neoptera</taxon>
        <taxon>Endopterygota</taxon>
        <taxon>Coleoptera</taxon>
        <taxon>Polyphaga</taxon>
        <taxon>Cucujiformia</taxon>
        <taxon>Nitidulidae</taxon>
        <taxon>Meligethinae</taxon>
        <taxon>Brassicogethes</taxon>
    </lineage>
</organism>
<feature type="domain" description="Guanylate kinase-like" evidence="3">
    <location>
        <begin position="1429"/>
        <end position="1599"/>
    </location>
</feature>
<dbReference type="SMART" id="SM00228">
    <property type="entry name" value="PDZ"/>
    <property type="match status" value="4"/>
</dbReference>
<proteinExistence type="predicted"/>
<dbReference type="PANTHER" id="PTHR46360">
    <property type="entry name" value="DISKS LARGE HOMOLOG 5"/>
    <property type="match status" value="1"/>
</dbReference>
<dbReference type="CDD" id="cd00136">
    <property type="entry name" value="PDZ_canonical"/>
    <property type="match status" value="1"/>
</dbReference>
<evidence type="ECO:0000313" key="6">
    <source>
        <dbReference type="Proteomes" id="UP001154078"/>
    </source>
</evidence>
<feature type="compositionally biased region" description="Acidic residues" evidence="2">
    <location>
        <begin position="1124"/>
        <end position="1135"/>
    </location>
</feature>
<evidence type="ECO:0008006" key="7">
    <source>
        <dbReference type="Google" id="ProtNLM"/>
    </source>
</evidence>
<accession>A0A9P0FRF9</accession>
<keyword evidence="1" id="KW-0175">Coiled coil</keyword>
<name>A0A9P0FRF9_BRAAE</name>
<dbReference type="Pfam" id="PF00595">
    <property type="entry name" value="PDZ"/>
    <property type="match status" value="4"/>
</dbReference>
<feature type="coiled-coil region" evidence="1">
    <location>
        <begin position="153"/>
        <end position="250"/>
    </location>
</feature>
<dbReference type="OrthoDB" id="10067129at2759"/>
<evidence type="ECO:0000256" key="1">
    <source>
        <dbReference type="SAM" id="Coils"/>
    </source>
</evidence>
<dbReference type="InterPro" id="IPR036028">
    <property type="entry name" value="SH3-like_dom_sf"/>
</dbReference>
<keyword evidence="6" id="KW-1185">Reference proteome</keyword>
<dbReference type="InterPro" id="IPR036034">
    <property type="entry name" value="PDZ_sf"/>
</dbReference>
<dbReference type="PANTHER" id="PTHR46360:SF1">
    <property type="entry name" value="DISKS LARGE HOMOLOG 5"/>
    <property type="match status" value="1"/>
</dbReference>
<dbReference type="InterPro" id="IPR053004">
    <property type="entry name" value="MAGUK_Signaling_Regulators"/>
</dbReference>
<dbReference type="GO" id="GO:0005886">
    <property type="term" value="C:plasma membrane"/>
    <property type="evidence" value="ECO:0007669"/>
    <property type="project" value="TreeGrafter"/>
</dbReference>
<dbReference type="Gene3D" id="3.40.50.300">
    <property type="entry name" value="P-loop containing nucleotide triphosphate hydrolases"/>
    <property type="match status" value="1"/>
</dbReference>
<feature type="region of interest" description="Disordered" evidence="2">
    <location>
        <begin position="936"/>
        <end position="983"/>
    </location>
</feature>
<protein>
    <recommendedName>
        <fullName evidence="7">Disks large homolog 5</fullName>
    </recommendedName>
</protein>
<dbReference type="Gene3D" id="2.30.30.40">
    <property type="entry name" value="SH3 Domains"/>
    <property type="match status" value="1"/>
</dbReference>
<dbReference type="SUPFAM" id="SSF50044">
    <property type="entry name" value="SH3-domain"/>
    <property type="match status" value="1"/>
</dbReference>
<dbReference type="InterPro" id="IPR035537">
    <property type="entry name" value="DLG5_SH3"/>
</dbReference>
<dbReference type="CDD" id="cd06767">
    <property type="entry name" value="PDZ3_DLG5-like"/>
    <property type="match status" value="1"/>
</dbReference>
<feature type="compositionally biased region" description="Basic residues" evidence="2">
    <location>
        <begin position="1370"/>
        <end position="1379"/>
    </location>
</feature>
<evidence type="ECO:0000259" key="3">
    <source>
        <dbReference type="PROSITE" id="PS50052"/>
    </source>
</evidence>
<evidence type="ECO:0000313" key="5">
    <source>
        <dbReference type="EMBL" id="CAH0564327.1"/>
    </source>
</evidence>
<feature type="compositionally biased region" description="Polar residues" evidence="2">
    <location>
        <begin position="619"/>
        <end position="631"/>
    </location>
</feature>
<dbReference type="Gene3D" id="1.10.287.1490">
    <property type="match status" value="1"/>
</dbReference>
<dbReference type="GO" id="GO:0035331">
    <property type="term" value="P:negative regulation of hippo signaling"/>
    <property type="evidence" value="ECO:0007669"/>
    <property type="project" value="TreeGrafter"/>
</dbReference>
<feature type="region of interest" description="Disordered" evidence="2">
    <location>
        <begin position="613"/>
        <end position="689"/>
    </location>
</feature>
<dbReference type="SUPFAM" id="SSF52540">
    <property type="entry name" value="P-loop containing nucleoside triphosphate hydrolases"/>
    <property type="match status" value="1"/>
</dbReference>
<feature type="region of interest" description="Disordered" evidence="2">
    <location>
        <begin position="1114"/>
        <end position="1181"/>
    </location>
</feature>
<feature type="compositionally biased region" description="Basic and acidic residues" evidence="2">
    <location>
        <begin position="662"/>
        <end position="672"/>
    </location>
</feature>
<dbReference type="InterPro" id="IPR008144">
    <property type="entry name" value="Guanylate_kin-like_dom"/>
</dbReference>
<dbReference type="Gene3D" id="2.30.42.10">
    <property type="match status" value="4"/>
</dbReference>
<feature type="coiled-coil region" evidence="1">
    <location>
        <begin position="301"/>
        <end position="412"/>
    </location>
</feature>
<dbReference type="PROSITE" id="PS50106">
    <property type="entry name" value="PDZ"/>
    <property type="match status" value="4"/>
</dbReference>
<evidence type="ECO:0000259" key="4">
    <source>
        <dbReference type="PROSITE" id="PS50106"/>
    </source>
</evidence>
<feature type="domain" description="PDZ" evidence="4">
    <location>
        <begin position="1185"/>
        <end position="1259"/>
    </location>
</feature>
<dbReference type="InterPro" id="IPR027417">
    <property type="entry name" value="P-loop_NTPase"/>
</dbReference>
<dbReference type="SMART" id="SM00072">
    <property type="entry name" value="GuKc"/>
    <property type="match status" value="1"/>
</dbReference>
<reference evidence="5" key="1">
    <citation type="submission" date="2021-12" db="EMBL/GenBank/DDBJ databases">
        <authorList>
            <person name="King R."/>
        </authorList>
    </citation>
    <scope>NUCLEOTIDE SEQUENCE</scope>
</reference>
<evidence type="ECO:0000256" key="2">
    <source>
        <dbReference type="SAM" id="MobiDB-lite"/>
    </source>
</evidence>
<dbReference type="EMBL" id="OV121140">
    <property type="protein sequence ID" value="CAH0564327.1"/>
    <property type="molecule type" value="Genomic_DNA"/>
</dbReference>
<dbReference type="PROSITE" id="PS50052">
    <property type="entry name" value="GUANYLATE_KINASE_2"/>
    <property type="match status" value="1"/>
</dbReference>
<feature type="region of interest" description="Disordered" evidence="2">
    <location>
        <begin position="1355"/>
        <end position="1387"/>
    </location>
</feature>
<feature type="coiled-coil region" evidence="1">
    <location>
        <begin position="65"/>
        <end position="113"/>
    </location>
</feature>